<protein>
    <submittedName>
        <fullName evidence="1">Uncharacterized protein</fullName>
    </submittedName>
</protein>
<accession>A0A8S5Q164</accession>
<dbReference type="EMBL" id="BK015563">
    <property type="protein sequence ID" value="DAE13071.1"/>
    <property type="molecule type" value="Genomic_DNA"/>
</dbReference>
<sequence length="100" mass="11829">MDRNQAKEFYPILKAYAEGRVIECRTEPKYRPFKDAEECWNEMLKHKPFGWIFSRKTGTAHLIRCIDDNHVFTAIQYSFDSAFKNFVFADLVPFGVKVEE</sequence>
<proteinExistence type="predicted"/>
<name>A0A8S5Q164_9CAUD</name>
<reference evidence="1" key="1">
    <citation type="journal article" date="2021" name="Proc. Natl. Acad. Sci. U.S.A.">
        <title>A Catalog of Tens of Thousands of Viruses from Human Metagenomes Reveals Hidden Associations with Chronic Diseases.</title>
        <authorList>
            <person name="Tisza M.J."/>
            <person name="Buck C.B."/>
        </authorList>
    </citation>
    <scope>NUCLEOTIDE SEQUENCE</scope>
    <source>
        <strain evidence="1">CtKHH22</strain>
    </source>
</reference>
<organism evidence="1">
    <name type="scientific">Siphoviridae sp. ctKHH22</name>
    <dbReference type="NCBI Taxonomy" id="2825439"/>
    <lineage>
        <taxon>Viruses</taxon>
        <taxon>Duplodnaviria</taxon>
        <taxon>Heunggongvirae</taxon>
        <taxon>Uroviricota</taxon>
        <taxon>Caudoviricetes</taxon>
    </lineage>
</organism>
<evidence type="ECO:0000313" key="1">
    <source>
        <dbReference type="EMBL" id="DAE13071.1"/>
    </source>
</evidence>